<dbReference type="InterPro" id="IPR043725">
    <property type="entry name" value="DUF5667"/>
</dbReference>
<evidence type="ECO:0000256" key="2">
    <source>
        <dbReference type="SAM" id="MobiDB-lite"/>
    </source>
</evidence>
<feature type="compositionally biased region" description="Acidic residues" evidence="2">
    <location>
        <begin position="161"/>
        <end position="176"/>
    </location>
</feature>
<gene>
    <name evidence="4" type="ORF">UT34_C0002G0316</name>
</gene>
<evidence type="ECO:0000313" key="4">
    <source>
        <dbReference type="EMBL" id="KKR05809.1"/>
    </source>
</evidence>
<dbReference type="Pfam" id="PF18915">
    <property type="entry name" value="DUF5667"/>
    <property type="match status" value="1"/>
</dbReference>
<dbReference type="STRING" id="1619100.UT34_C0002G0316"/>
<evidence type="ECO:0000256" key="1">
    <source>
        <dbReference type="SAM" id="Coils"/>
    </source>
</evidence>
<feature type="compositionally biased region" description="Polar residues" evidence="2">
    <location>
        <begin position="183"/>
        <end position="203"/>
    </location>
</feature>
<evidence type="ECO:0000259" key="3">
    <source>
        <dbReference type="Pfam" id="PF18915"/>
    </source>
</evidence>
<comment type="caution">
    <text evidence="4">The sequence shown here is derived from an EMBL/GenBank/DDBJ whole genome shotgun (WGS) entry which is preliminary data.</text>
</comment>
<accession>A0A0G0MP15</accession>
<feature type="coiled-coil region" evidence="1">
    <location>
        <begin position="53"/>
        <end position="109"/>
    </location>
</feature>
<feature type="domain" description="DUF5667" evidence="3">
    <location>
        <begin position="28"/>
        <end position="142"/>
    </location>
</feature>
<reference evidence="4 5" key="1">
    <citation type="journal article" date="2015" name="Nature">
        <title>rRNA introns, odd ribosomes, and small enigmatic genomes across a large radiation of phyla.</title>
        <authorList>
            <person name="Brown C.T."/>
            <person name="Hug L.A."/>
            <person name="Thomas B.C."/>
            <person name="Sharon I."/>
            <person name="Castelle C.J."/>
            <person name="Singh A."/>
            <person name="Wilkins M.J."/>
            <person name="Williams K.H."/>
            <person name="Banfield J.F."/>
        </authorList>
    </citation>
    <scope>NUCLEOTIDE SEQUENCE [LARGE SCALE GENOMIC DNA]</scope>
</reference>
<organism evidence="4 5">
    <name type="scientific">candidate division WS6 bacterium GW2011_GWF2_39_15</name>
    <dbReference type="NCBI Taxonomy" id="1619100"/>
    <lineage>
        <taxon>Bacteria</taxon>
        <taxon>Candidatus Dojkabacteria</taxon>
    </lineage>
</organism>
<keyword evidence="1" id="KW-0175">Coiled coil</keyword>
<dbReference type="Proteomes" id="UP000034799">
    <property type="component" value="Unassembled WGS sequence"/>
</dbReference>
<dbReference type="EMBL" id="LBWK01000002">
    <property type="protein sequence ID" value="KKR05809.1"/>
    <property type="molecule type" value="Genomic_DNA"/>
</dbReference>
<dbReference type="AlphaFoldDB" id="A0A0G0MP15"/>
<name>A0A0G0MP15_9BACT</name>
<evidence type="ECO:0000313" key="5">
    <source>
        <dbReference type="Proteomes" id="UP000034799"/>
    </source>
</evidence>
<sequence length="222" mass="24159">MSAALIAIVTGIVALLGVGGTAVASNSAVPGDFLYPVDTLVENVQRSLIFDAVNESEFELKVLDERVEELKKLSVDGEVEDIDDATKALEQQQLRIQERVQEMNQLREKNELKGEDQLKVMEQLKSYVSEHQSTLNQIKSDLEDSGNSDAGKSVSDIQTSYEDDFSTEVSDFETDTGLEVQESESNQGEDSEIKNQNETQNAGEDSGSDNDNGSDGSSGKGK</sequence>
<proteinExistence type="predicted"/>
<feature type="region of interest" description="Disordered" evidence="2">
    <location>
        <begin position="160"/>
        <end position="222"/>
    </location>
</feature>
<protein>
    <recommendedName>
        <fullName evidence="3">DUF5667 domain-containing protein</fullName>
    </recommendedName>
</protein>